<dbReference type="Proteomes" id="UP000053815">
    <property type="component" value="Unassembled WGS sequence"/>
</dbReference>
<evidence type="ECO:0000313" key="2">
    <source>
        <dbReference type="Proteomes" id="UP000053815"/>
    </source>
</evidence>
<proteinExistence type="predicted"/>
<name>A0A0C9LZR3_9FUNG</name>
<dbReference type="EMBL" id="DF836291">
    <property type="protein sequence ID" value="GAN00846.1"/>
    <property type="molecule type" value="Genomic_DNA"/>
</dbReference>
<evidence type="ECO:0000313" key="1">
    <source>
        <dbReference type="EMBL" id="GAN00846.1"/>
    </source>
</evidence>
<keyword evidence="2" id="KW-1185">Reference proteome</keyword>
<reference evidence="1" key="1">
    <citation type="submission" date="2014-09" db="EMBL/GenBank/DDBJ databases">
        <title>Draft genome sequence of an oleaginous Mucoromycotina fungus Mucor ambiguus NBRC6742.</title>
        <authorList>
            <person name="Takeda I."/>
            <person name="Yamane N."/>
            <person name="Morita T."/>
            <person name="Tamano K."/>
            <person name="Machida M."/>
            <person name="Baker S."/>
            <person name="Koike H."/>
        </authorList>
    </citation>
    <scope>NUCLEOTIDE SEQUENCE</scope>
    <source>
        <strain evidence="1">NBRC 6742</strain>
    </source>
</reference>
<dbReference type="OrthoDB" id="2289379at2759"/>
<accession>A0A0C9LZR3</accession>
<sequence>MFSATTPGGRQFIDKICVEEQNYVSKKNPVLFVGYRGYDISLRIKGRLRCGGTWKAKVHAWQCPVLITNDHSTIQTCVFCFSKTSHPLKLVIKKNKQCLYSVNGSTSVCMNLGYVLRSRGENHKGHDSLPSLAIGLAGLSGGNWSANSLLRSYHHISTSKNANHDSQVSEEPLRLNAHVDVGMD</sequence>
<dbReference type="STRING" id="91626.A0A0C9LZR3"/>
<protein>
    <submittedName>
        <fullName evidence="1">Uncharacterized protein</fullName>
    </submittedName>
</protein>
<organism evidence="1">
    <name type="scientific">Mucor ambiguus</name>
    <dbReference type="NCBI Taxonomy" id="91626"/>
    <lineage>
        <taxon>Eukaryota</taxon>
        <taxon>Fungi</taxon>
        <taxon>Fungi incertae sedis</taxon>
        <taxon>Mucoromycota</taxon>
        <taxon>Mucoromycotina</taxon>
        <taxon>Mucoromycetes</taxon>
        <taxon>Mucorales</taxon>
        <taxon>Mucorineae</taxon>
        <taxon>Mucoraceae</taxon>
        <taxon>Mucor</taxon>
    </lineage>
</organism>
<dbReference type="AlphaFoldDB" id="A0A0C9LZR3"/>
<gene>
    <name evidence="1" type="ORF">MAM1_0002d00270</name>
</gene>